<dbReference type="Pfam" id="PF13184">
    <property type="entry name" value="KH_NusA_1st"/>
    <property type="match status" value="1"/>
</dbReference>
<keyword evidence="6 7" id="KW-0804">Transcription</keyword>
<dbReference type="InterPro" id="IPR030842">
    <property type="entry name" value="TF_NusA_bacterial"/>
</dbReference>
<gene>
    <name evidence="7 9" type="primary">nusA</name>
    <name evidence="9" type="ORF">AAAT05_07790</name>
</gene>
<dbReference type="InterPro" id="IPR058582">
    <property type="entry name" value="KH_NusA_2nd"/>
</dbReference>
<dbReference type="SUPFAM" id="SSF54814">
    <property type="entry name" value="Prokaryotic type KH domain (KH-domain type II)"/>
    <property type="match status" value="2"/>
</dbReference>
<evidence type="ECO:0000256" key="4">
    <source>
        <dbReference type="ARBA" id="ARBA00022884"/>
    </source>
</evidence>
<evidence type="ECO:0000256" key="2">
    <source>
        <dbReference type="ARBA" id="ARBA00022490"/>
    </source>
</evidence>
<sequence length="413" mass="46108">MASEMMEALELLCQEKHIDQLYLLDRLEQSLAKSYADVLHLPFGARVTIDRASGRVYVYELVPKGEEDPETGEYSEFDEVDVTPPGTSRIAAQHAKAEIRAIVRNAARVQIYEEFSQRVGDIVTGTVLQTTPDFTIIKIREGVEAELPHFDQRRFPDERNERPQGERYTHNQRIKALIIEVRDPNNAQPVVRGERQRPPIVVSRTHPDLLRRLFEVEVPEVYDGIVEIRSVAREAGVRSKVAVSSNDDHLDPVGACVGPKGSRVRTVVSELRGERVDVVLWHDDPAKCVASALSPARVSRVLIDEDKNYATVIVPDDQLSLAIGKEGQNARLAARLTGMHIDIKNESLAAGVLRDLPLTVAESDDEDEEAHRCEYVGDNGAQCRNMARPGSRFCGLHERMDGVEVSDDPDSLI</sequence>
<organism evidence="9 10">
    <name type="scientific">Paratractidigestivibacter faecalis</name>
    <dbReference type="NCBI Taxonomy" id="2292441"/>
    <lineage>
        <taxon>Bacteria</taxon>
        <taxon>Bacillati</taxon>
        <taxon>Actinomycetota</taxon>
        <taxon>Coriobacteriia</taxon>
        <taxon>Coriobacteriales</taxon>
        <taxon>Atopobiaceae</taxon>
        <taxon>Paratractidigestivibacter</taxon>
    </lineage>
</organism>
<dbReference type="Gene3D" id="3.30.1480.10">
    <property type="entry name" value="NusA, N-terminal domain"/>
    <property type="match status" value="1"/>
</dbReference>
<dbReference type="Pfam" id="PF26594">
    <property type="entry name" value="KH_NusA_2nd"/>
    <property type="match status" value="1"/>
</dbReference>
<keyword evidence="10" id="KW-1185">Reference proteome</keyword>
<dbReference type="PANTHER" id="PTHR22648:SF0">
    <property type="entry name" value="TRANSCRIPTION TERMINATION_ANTITERMINATION PROTEIN NUSA"/>
    <property type="match status" value="1"/>
</dbReference>
<dbReference type="InterPro" id="IPR003029">
    <property type="entry name" value="S1_domain"/>
</dbReference>
<dbReference type="NCBIfam" id="TIGR01953">
    <property type="entry name" value="NusA"/>
    <property type="match status" value="1"/>
</dbReference>
<keyword evidence="4 7" id="KW-0694">RNA-binding</keyword>
<evidence type="ECO:0000259" key="8">
    <source>
        <dbReference type="PROSITE" id="PS50126"/>
    </source>
</evidence>
<dbReference type="InterPro" id="IPR012340">
    <property type="entry name" value="NA-bd_OB-fold"/>
</dbReference>
<keyword evidence="5 7" id="KW-0805">Transcription regulation</keyword>
<accession>A0ABV1IH62</accession>
<dbReference type="RefSeq" id="WP_349182886.1">
    <property type="nucleotide sequence ID" value="NZ_JBBNGS010000014.1"/>
</dbReference>
<evidence type="ECO:0000256" key="1">
    <source>
        <dbReference type="ARBA" id="ARBA00022472"/>
    </source>
</evidence>
<evidence type="ECO:0000313" key="9">
    <source>
        <dbReference type="EMBL" id="MEQ2638238.1"/>
    </source>
</evidence>
<dbReference type="Proteomes" id="UP001478817">
    <property type="component" value="Unassembled WGS sequence"/>
</dbReference>
<feature type="domain" description="S1 motif" evidence="8">
    <location>
        <begin position="120"/>
        <end position="205"/>
    </location>
</feature>
<dbReference type="PANTHER" id="PTHR22648">
    <property type="entry name" value="TRANSCRIPTION TERMINATION FACTOR NUSA"/>
    <property type="match status" value="1"/>
</dbReference>
<dbReference type="PROSITE" id="PS50084">
    <property type="entry name" value="KH_TYPE_1"/>
    <property type="match status" value="1"/>
</dbReference>
<comment type="caution">
    <text evidence="9">The sequence shown here is derived from an EMBL/GenBank/DDBJ whole genome shotgun (WGS) entry which is preliminary data.</text>
</comment>
<keyword evidence="3 7" id="KW-0889">Transcription antitermination</keyword>
<protein>
    <recommendedName>
        <fullName evidence="7">Transcription termination/antitermination protein NusA</fullName>
    </recommendedName>
</protein>
<keyword evidence="2 7" id="KW-0963">Cytoplasm</keyword>
<dbReference type="CDD" id="cd22529">
    <property type="entry name" value="KH-II_NusA_rpt2"/>
    <property type="match status" value="1"/>
</dbReference>
<evidence type="ECO:0000256" key="7">
    <source>
        <dbReference type="HAMAP-Rule" id="MF_00945"/>
    </source>
</evidence>
<keyword evidence="1 7" id="KW-0806">Transcription termination</keyword>
<dbReference type="InterPro" id="IPR013735">
    <property type="entry name" value="TF_NusA_N"/>
</dbReference>
<dbReference type="InterPro" id="IPR009019">
    <property type="entry name" value="KH_sf_prok-type"/>
</dbReference>
<reference evidence="9 10" key="1">
    <citation type="submission" date="2024-04" db="EMBL/GenBank/DDBJ databases">
        <title>Human intestinal bacterial collection.</title>
        <authorList>
            <person name="Pauvert C."/>
            <person name="Hitch T.C.A."/>
            <person name="Clavel T."/>
        </authorList>
    </citation>
    <scope>NUCLEOTIDE SEQUENCE [LARGE SCALE GENOMIC DNA]</scope>
    <source>
        <strain evidence="9 10">CLA-AA-H197</strain>
    </source>
</reference>
<dbReference type="HAMAP" id="MF_00945_B">
    <property type="entry name" value="NusA_B"/>
    <property type="match status" value="1"/>
</dbReference>
<dbReference type="Gene3D" id="3.30.300.20">
    <property type="match status" value="2"/>
</dbReference>
<dbReference type="InterPro" id="IPR010213">
    <property type="entry name" value="TF_NusA"/>
</dbReference>
<dbReference type="PROSITE" id="PS50126">
    <property type="entry name" value="S1"/>
    <property type="match status" value="1"/>
</dbReference>
<dbReference type="CDD" id="cd02134">
    <property type="entry name" value="KH-II_NusA_rpt1"/>
    <property type="match status" value="1"/>
</dbReference>
<comment type="subcellular location">
    <subcellularLocation>
        <location evidence="7">Cytoplasm</location>
    </subcellularLocation>
</comment>
<name>A0ABV1IH62_9ACTN</name>
<dbReference type="Gene3D" id="2.40.50.140">
    <property type="entry name" value="Nucleic acid-binding proteins"/>
    <property type="match status" value="1"/>
</dbReference>
<dbReference type="SUPFAM" id="SSF50249">
    <property type="entry name" value="Nucleic acid-binding proteins"/>
    <property type="match status" value="1"/>
</dbReference>
<proteinExistence type="inferred from homology"/>
<dbReference type="InterPro" id="IPR036555">
    <property type="entry name" value="NusA_N_sf"/>
</dbReference>
<evidence type="ECO:0000256" key="6">
    <source>
        <dbReference type="ARBA" id="ARBA00023163"/>
    </source>
</evidence>
<dbReference type="EMBL" id="JBBNGS010000014">
    <property type="protein sequence ID" value="MEQ2638238.1"/>
    <property type="molecule type" value="Genomic_DNA"/>
</dbReference>
<evidence type="ECO:0000256" key="5">
    <source>
        <dbReference type="ARBA" id="ARBA00023015"/>
    </source>
</evidence>
<dbReference type="Pfam" id="PF08529">
    <property type="entry name" value="NusA_N"/>
    <property type="match status" value="1"/>
</dbReference>
<dbReference type="SUPFAM" id="SSF69705">
    <property type="entry name" value="Transcription factor NusA, N-terminal domain"/>
    <property type="match status" value="1"/>
</dbReference>
<evidence type="ECO:0000256" key="3">
    <source>
        <dbReference type="ARBA" id="ARBA00022814"/>
    </source>
</evidence>
<evidence type="ECO:0000313" key="10">
    <source>
        <dbReference type="Proteomes" id="UP001478817"/>
    </source>
</evidence>
<comment type="function">
    <text evidence="7">Participates in both transcription termination and antitermination.</text>
</comment>
<comment type="similarity">
    <text evidence="7">Belongs to the NusA family.</text>
</comment>
<dbReference type="InterPro" id="IPR015946">
    <property type="entry name" value="KH_dom-like_a/b"/>
</dbReference>
<comment type="subunit">
    <text evidence="7">Monomer. Binds directly to the core enzyme of the DNA-dependent RNA polymerase and to nascent RNA.</text>
</comment>
<dbReference type="InterPro" id="IPR025249">
    <property type="entry name" value="TF_NusA_KH_1st"/>
</dbReference>